<dbReference type="RefSeq" id="WP_008316592.1">
    <property type="nucleotide sequence ID" value="NZ_KB372783.1"/>
</dbReference>
<organism evidence="3 4">
    <name type="scientific">Wohlfahrtiimonas chitiniclastica SH04</name>
    <dbReference type="NCBI Taxonomy" id="1261130"/>
    <lineage>
        <taxon>Bacteria</taxon>
        <taxon>Pseudomonadati</taxon>
        <taxon>Pseudomonadota</taxon>
        <taxon>Gammaproteobacteria</taxon>
        <taxon>Cardiobacteriales</taxon>
        <taxon>Ignatzschineriaceae</taxon>
        <taxon>Wohlfahrtiimonas</taxon>
    </lineage>
</organism>
<feature type="region of interest" description="Disordered" evidence="1">
    <location>
        <begin position="368"/>
        <end position="405"/>
    </location>
</feature>
<proteinExistence type="predicted"/>
<evidence type="ECO:0000259" key="2">
    <source>
        <dbReference type="Pfam" id="PF22783"/>
    </source>
</evidence>
<dbReference type="InterPro" id="IPR010221">
    <property type="entry name" value="VCBS_dom"/>
</dbReference>
<dbReference type="InterPro" id="IPR015919">
    <property type="entry name" value="Cadherin-like_sf"/>
</dbReference>
<feature type="compositionally biased region" description="Basic and acidic residues" evidence="1">
    <location>
        <begin position="385"/>
        <end position="395"/>
    </location>
</feature>
<dbReference type="NCBIfam" id="NF012211">
    <property type="entry name" value="tand_rpt_95"/>
    <property type="match status" value="3"/>
</dbReference>
<feature type="domain" description="Biofilm-associated protein BapA-like prefix-like" evidence="2">
    <location>
        <begin position="1"/>
        <end position="85"/>
    </location>
</feature>
<dbReference type="NCBIfam" id="NF033677">
    <property type="entry name" value="biofilm_BapA_N"/>
    <property type="match status" value="1"/>
</dbReference>
<dbReference type="Proteomes" id="UP000011617">
    <property type="component" value="Unassembled WGS sequence"/>
</dbReference>
<dbReference type="InterPro" id="IPR048051">
    <property type="entry name" value="BapA-like_prefix-like"/>
</dbReference>
<dbReference type="EMBL" id="AOBV01000012">
    <property type="protein sequence ID" value="ELV07420.1"/>
    <property type="molecule type" value="Genomic_DNA"/>
</dbReference>
<dbReference type="Pfam" id="PF17963">
    <property type="entry name" value="Big_9"/>
    <property type="match status" value="3"/>
</dbReference>
<dbReference type="GO" id="GO:0016020">
    <property type="term" value="C:membrane"/>
    <property type="evidence" value="ECO:0007669"/>
    <property type="project" value="InterPro"/>
</dbReference>
<evidence type="ECO:0000313" key="4">
    <source>
        <dbReference type="Proteomes" id="UP000011617"/>
    </source>
</evidence>
<evidence type="ECO:0000256" key="1">
    <source>
        <dbReference type="SAM" id="MobiDB-lite"/>
    </source>
</evidence>
<reference evidence="3 4" key="1">
    <citation type="journal article" date="2013" name="Genome Announc.">
        <title>Complete Genome Sequence of Wohlfahrtiimonas chitiniclastica Strain SH04, Isolated from Chrysomya megacephala Collected from Pudong International Airport in China.</title>
        <authorList>
            <person name="Cao X.M."/>
            <person name="Chen T."/>
            <person name="Xu L.Z."/>
            <person name="Yao L.S."/>
            <person name="Qi J."/>
            <person name="Zhang X.L."/>
            <person name="Yan Q.L."/>
            <person name="Deng Y.H."/>
            <person name="Guo T.Y."/>
            <person name="Wang J."/>
            <person name="Hu K.X."/>
            <person name="Xu B.L."/>
        </authorList>
    </citation>
    <scope>NUCLEOTIDE SEQUENCE [LARGE SCALE GENOMIC DNA]</scope>
    <source>
        <strain evidence="3 4">SH04</strain>
    </source>
</reference>
<protein>
    <recommendedName>
        <fullName evidence="2">Biofilm-associated protein BapA-like prefix-like domain-containing protein</fullName>
    </recommendedName>
</protein>
<sequence>MSSVIVVDKKSLDQSTVSGSRIVLETASKVHTQLYRSDVAEFVQDGNDLILKLKNGKTIVIVNFFVAHEDETSDVLFKDDNGIPWLPLLLGGAGVAGGLALASGGGGDNNHNGGAASAPKNHVPVAGLSNQPIETQEDHPKKGQITDVTDKDGDELTYKVGDQPTHGTVTVDEKTGEYTYTPNPDYHGDDKFTVVVSDGHGGEVTVTVPVVVIPNNDDSVSGTITDDLNKGGDLEYKTGDDPKNGTVTINKDGSYTYTPKPGFTGDDSFTIVVSDGKGGQITVPVTVNPKNDDPVVGKTTDDLNKGLALEYKAGDDPKNGTVTINKDGSYTYTPKPGFTGDDSFTVVVSDGNGGELTVTVPVTVTPVNDAPTAEADQGFTTDEDTEHKGQIIAEDKDGDDLTYVV</sequence>
<name>L8XXD0_9GAMM</name>
<dbReference type="OrthoDB" id="6693626at2"/>
<gene>
    <name evidence="3" type="ORF">F387_02018</name>
</gene>
<dbReference type="HOGENOM" id="CLU_680689_0_0_6"/>
<feature type="non-terminal residue" evidence="3">
    <location>
        <position position="405"/>
    </location>
</feature>
<dbReference type="Gene3D" id="2.60.40.3440">
    <property type="match status" value="3"/>
</dbReference>
<comment type="caution">
    <text evidence="3">The sequence shown here is derived from an EMBL/GenBank/DDBJ whole genome shotgun (WGS) entry which is preliminary data.</text>
</comment>
<evidence type="ECO:0000313" key="3">
    <source>
        <dbReference type="EMBL" id="ELV07420.1"/>
    </source>
</evidence>
<accession>L8XXD0</accession>
<dbReference type="AlphaFoldDB" id="L8XXD0"/>
<dbReference type="Pfam" id="PF22783">
    <property type="entry name" value="BapA_N"/>
    <property type="match status" value="1"/>
</dbReference>
<dbReference type="NCBIfam" id="TIGR01965">
    <property type="entry name" value="VCBS_repeat"/>
    <property type="match status" value="1"/>
</dbReference>
<dbReference type="GO" id="GO:0005509">
    <property type="term" value="F:calcium ion binding"/>
    <property type="evidence" value="ECO:0007669"/>
    <property type="project" value="InterPro"/>
</dbReference>
<feature type="compositionally biased region" description="Acidic residues" evidence="1">
    <location>
        <begin position="396"/>
        <end position="405"/>
    </location>
</feature>
<keyword evidence="4" id="KW-1185">Reference proteome</keyword>
<dbReference type="SUPFAM" id="SSF49313">
    <property type="entry name" value="Cadherin-like"/>
    <property type="match status" value="1"/>
</dbReference>